<feature type="transmembrane region" description="Helical" evidence="3">
    <location>
        <begin position="620"/>
        <end position="645"/>
    </location>
</feature>
<dbReference type="Gene3D" id="1.20.1530.20">
    <property type="match status" value="1"/>
</dbReference>
<gene>
    <name evidence="4" type="ORF">BLS_007855</name>
</gene>
<evidence type="ECO:0000256" key="1">
    <source>
        <dbReference type="ARBA" id="ARBA00001050"/>
    </source>
</evidence>
<dbReference type="EMBL" id="WNWQ01000639">
    <property type="protein sequence ID" value="KAE9965083.1"/>
    <property type="molecule type" value="Genomic_DNA"/>
</dbReference>
<proteinExistence type="inferred from homology"/>
<comment type="similarity">
    <text evidence="2">Belongs to the isocitrate lyase/PEP mutase superfamily.</text>
</comment>
<dbReference type="AlphaFoldDB" id="A0A8H3U8H8"/>
<dbReference type="Pfam" id="PF13714">
    <property type="entry name" value="PEP_mutase"/>
    <property type="match status" value="1"/>
</dbReference>
<feature type="transmembrane region" description="Helical" evidence="3">
    <location>
        <begin position="447"/>
        <end position="469"/>
    </location>
</feature>
<keyword evidence="3" id="KW-1133">Transmembrane helix</keyword>
<dbReference type="InterPro" id="IPR038770">
    <property type="entry name" value="Na+/solute_symporter_sf"/>
</dbReference>
<organism evidence="4 5">
    <name type="scientific">Venturia inaequalis</name>
    <name type="common">Apple scab fungus</name>
    <dbReference type="NCBI Taxonomy" id="5025"/>
    <lineage>
        <taxon>Eukaryota</taxon>
        <taxon>Fungi</taxon>
        <taxon>Dikarya</taxon>
        <taxon>Ascomycota</taxon>
        <taxon>Pezizomycotina</taxon>
        <taxon>Dothideomycetes</taxon>
        <taxon>Pleosporomycetidae</taxon>
        <taxon>Venturiales</taxon>
        <taxon>Venturiaceae</taxon>
        <taxon>Venturia</taxon>
    </lineage>
</organism>
<feature type="transmembrane region" description="Helical" evidence="3">
    <location>
        <begin position="561"/>
        <end position="580"/>
    </location>
</feature>
<evidence type="ECO:0000256" key="3">
    <source>
        <dbReference type="SAM" id="Phobius"/>
    </source>
</evidence>
<accession>A0A8H3U8H8</accession>
<dbReference type="InterPro" id="IPR015813">
    <property type="entry name" value="Pyrv/PenolPyrv_kinase-like_dom"/>
</dbReference>
<feature type="transmembrane region" description="Helical" evidence="3">
    <location>
        <begin position="386"/>
        <end position="403"/>
    </location>
</feature>
<comment type="catalytic activity">
    <reaction evidence="1">
        <text>(2S,3R)-3-hydroxybutane-1,2,3-tricarboxylate = pyruvate + succinate</text>
        <dbReference type="Rhea" id="RHEA:16809"/>
        <dbReference type="ChEBI" id="CHEBI:15361"/>
        <dbReference type="ChEBI" id="CHEBI:30031"/>
        <dbReference type="ChEBI" id="CHEBI:57429"/>
        <dbReference type="EC" id="4.1.3.30"/>
    </reaction>
</comment>
<reference evidence="4 5" key="1">
    <citation type="submission" date="2019-11" db="EMBL/GenBank/DDBJ databases">
        <title>Venturia inaequalis Genome Resource.</title>
        <authorList>
            <person name="Lichtner F.J."/>
        </authorList>
    </citation>
    <scope>NUCLEOTIDE SEQUENCE [LARGE SCALE GENOMIC DNA]</scope>
    <source>
        <strain evidence="4">Bline_iso_100314</strain>
    </source>
</reference>
<evidence type="ECO:0000313" key="4">
    <source>
        <dbReference type="EMBL" id="KAE9965083.1"/>
    </source>
</evidence>
<dbReference type="InterPro" id="IPR016833">
    <property type="entry name" value="Put_Na-Bile_cotransptr"/>
</dbReference>
<dbReference type="FunFam" id="3.20.20.60:FF:000009">
    <property type="entry name" value="2-methylisocitrate lyase"/>
    <property type="match status" value="1"/>
</dbReference>
<keyword evidence="3" id="KW-0812">Transmembrane</keyword>
<dbReference type="InterPro" id="IPR040442">
    <property type="entry name" value="Pyrv_kinase-like_dom_sf"/>
</dbReference>
<dbReference type="PANTHER" id="PTHR42905">
    <property type="entry name" value="PHOSPHOENOLPYRUVATE CARBOXYLASE"/>
    <property type="match status" value="1"/>
</dbReference>
<dbReference type="Gene3D" id="3.20.20.60">
    <property type="entry name" value="Phosphoenolpyruvate-binding domains"/>
    <property type="match status" value="1"/>
</dbReference>
<dbReference type="InterPro" id="IPR018523">
    <property type="entry name" value="Isocitrate_lyase_ph_CS"/>
</dbReference>
<dbReference type="PROSITE" id="PS00161">
    <property type="entry name" value="ISOCITRATE_LYASE"/>
    <property type="match status" value="1"/>
</dbReference>
<dbReference type="Proteomes" id="UP000433883">
    <property type="component" value="Unassembled WGS sequence"/>
</dbReference>
<evidence type="ECO:0000256" key="2">
    <source>
        <dbReference type="ARBA" id="ARBA00061405"/>
    </source>
</evidence>
<dbReference type="CDD" id="cd00377">
    <property type="entry name" value="ICL_PEPM"/>
    <property type="match status" value="1"/>
</dbReference>
<dbReference type="Pfam" id="PF13593">
    <property type="entry name" value="SBF_like"/>
    <property type="match status" value="1"/>
</dbReference>
<dbReference type="GO" id="GO:0046421">
    <property type="term" value="F:methylisocitrate lyase activity"/>
    <property type="evidence" value="ECO:0007669"/>
    <property type="project" value="UniProtKB-EC"/>
</dbReference>
<dbReference type="SUPFAM" id="SSF51621">
    <property type="entry name" value="Phosphoenolpyruvate/pyruvate domain"/>
    <property type="match status" value="1"/>
</dbReference>
<dbReference type="PANTHER" id="PTHR42905:SF2">
    <property type="entry name" value="PHOSPHOENOLPYRUVATE CARBOXYLASE FAMILY PROTEIN"/>
    <property type="match status" value="1"/>
</dbReference>
<evidence type="ECO:0000313" key="5">
    <source>
        <dbReference type="Proteomes" id="UP000433883"/>
    </source>
</evidence>
<keyword evidence="3" id="KW-0472">Membrane</keyword>
<dbReference type="InterPro" id="IPR039556">
    <property type="entry name" value="ICL/PEPM"/>
</dbReference>
<feature type="transmembrane region" description="Helical" evidence="3">
    <location>
        <begin position="415"/>
        <end position="435"/>
    </location>
</feature>
<protein>
    <submittedName>
        <fullName evidence="4">Uncharacterized protein</fullName>
    </submittedName>
</protein>
<sequence length="818" mass="89758">MSAATKLRRVIETPGSFVFAPGVYDGLSARTALEVGFDSNASLLQTGAGTTASRLGQPDLAIASLPDMVSQADMIANLDPSVPLIADMDTGYGGPVMVARAVEQYARAGVAGFHLEDQVQSKRCGHLSGKEVVSRETWLANIRAAVATRKRINSDIVVIARTDALQTRGYVEALERLRDARDAGADAGFLEGITSTSMARQVTNDLSPWPMCWNMVEFGASPTISSNEARELGFKLMIWSFATLAPAYLAIRTAMETMKRTGRSNDSPEITPKKIFEVCGLAASMKIDEEAGFVFEDLIRQSYILGDLFGCQVEVKIKMADELQRSKTMAEMRTVEIEPTEEKSVEEERVAAPLMGEKASLQQPPKSPPPEKSFFWKVVRFMQDQWFLIALVILIAIASQHQVPQEHQKLKTEIVSYLCVSVIFFITGCTIKTQVLVDNYKRWKIHLFVQLQCFFVFSLIMFGVVSAAATNRHFMDPGLLCGMLLTGCVATTISSNVVMTGQAHGTQALTVVESTIGNFLGPFLTPLLFKAYLSNDAWYTKVLPSEPGGYAALYQRVFKQLGLSVFIPMAVGQLVQYLLPGPTKTVCTKYKASKLGSMALLIIIWQTYDQAFASHTLKVLPASNIAFLVFMSIALFTLMLVVSLVSARFWMGRADTVAMCYCIPAKTPAMGVPMSTVLFVGLSPALEARLQLPLVIFQGMQIVAGTILTVPFKAWADAVEGSLLNFDTVSGKAQVISDMEDIVRIDVQSQTSFVYFLKLIKARNHFRNVLTEEARKEKEARSSACNGHMSNVLVEAHREVARIHLTGNGELTSVILNT</sequence>
<comment type="caution">
    <text evidence="4">The sequence shown here is derived from an EMBL/GenBank/DDBJ whole genome shotgun (WGS) entry which is preliminary data.</text>
</comment>
<name>A0A8H3U8H8_VENIN</name>
<feature type="transmembrane region" description="Helical" evidence="3">
    <location>
        <begin position="232"/>
        <end position="251"/>
    </location>
</feature>